<evidence type="ECO:0000313" key="1">
    <source>
        <dbReference type="EMBL" id="CAH1802489.1"/>
    </source>
</evidence>
<gene>
    <name evidence="1" type="ORF">OFUS_LOCUS26161</name>
</gene>
<name>A0A8S4Q9H8_OWEFU</name>
<reference evidence="1" key="1">
    <citation type="submission" date="2022-03" db="EMBL/GenBank/DDBJ databases">
        <authorList>
            <person name="Martin C."/>
        </authorList>
    </citation>
    <scope>NUCLEOTIDE SEQUENCE</scope>
</reference>
<comment type="caution">
    <text evidence="1">The sequence shown here is derived from an EMBL/GenBank/DDBJ whole genome shotgun (WGS) entry which is preliminary data.</text>
</comment>
<organism evidence="1 2">
    <name type="scientific">Owenia fusiformis</name>
    <name type="common">Polychaete worm</name>
    <dbReference type="NCBI Taxonomy" id="6347"/>
    <lineage>
        <taxon>Eukaryota</taxon>
        <taxon>Metazoa</taxon>
        <taxon>Spiralia</taxon>
        <taxon>Lophotrochozoa</taxon>
        <taxon>Annelida</taxon>
        <taxon>Polychaeta</taxon>
        <taxon>Sedentaria</taxon>
        <taxon>Canalipalpata</taxon>
        <taxon>Sabellida</taxon>
        <taxon>Oweniida</taxon>
        <taxon>Oweniidae</taxon>
        <taxon>Owenia</taxon>
    </lineage>
</organism>
<evidence type="ECO:0000313" key="2">
    <source>
        <dbReference type="Proteomes" id="UP000749559"/>
    </source>
</evidence>
<protein>
    <submittedName>
        <fullName evidence="1">Uncharacterized protein</fullName>
    </submittedName>
</protein>
<dbReference type="AlphaFoldDB" id="A0A8S4Q9H8"/>
<sequence length="281" mass="32195">MILQKQADEVSEGEFDIDMAFEIIELVMQILEDMDSEEAKANEAAQIEAAEKEFEKLPVEEQNKLIAEKAQQDKENAEWEKRKDITSVVVRSITTVLDLVEIAVPEDVRQKIAEPFEFTKFLLNFILIEDGEKYEAVAAYKKQADEVSEGEFDIDMAFELIELVMQILEDMDSEEAKANEAAQIEAAEKEFEKLPVEEQNKLIAEKAQHDKENAEWRKRKDITSVVVNSISTVLDIVEISVPEDVRQKIAEPFEFTKFLLNFILIEEEEAAALISAFKSRK</sequence>
<keyword evidence="2" id="KW-1185">Reference proteome</keyword>
<proteinExistence type="predicted"/>
<dbReference type="EMBL" id="CAIIXF020000012">
    <property type="protein sequence ID" value="CAH1802489.1"/>
    <property type="molecule type" value="Genomic_DNA"/>
</dbReference>
<dbReference type="Proteomes" id="UP000749559">
    <property type="component" value="Unassembled WGS sequence"/>
</dbReference>
<accession>A0A8S4Q9H8</accession>
<dbReference type="OrthoDB" id="6079678at2759"/>